<feature type="non-terminal residue" evidence="3">
    <location>
        <position position="1"/>
    </location>
</feature>
<dbReference type="Gene3D" id="3.30.70.1450">
    <property type="entry name" value="Regulator of K+ conductance, C-terminal domain"/>
    <property type="match status" value="1"/>
</dbReference>
<accession>A0ABT7JHD8</accession>
<dbReference type="SUPFAM" id="SSF116726">
    <property type="entry name" value="TrkA C-terminal domain-like"/>
    <property type="match status" value="1"/>
</dbReference>
<name>A0ABT7JHD8_9DEIO</name>
<evidence type="ECO:0000313" key="4">
    <source>
        <dbReference type="Proteomes" id="UP001302059"/>
    </source>
</evidence>
<dbReference type="InterPro" id="IPR006037">
    <property type="entry name" value="RCK_C"/>
</dbReference>
<feature type="compositionally biased region" description="Low complexity" evidence="1">
    <location>
        <begin position="1"/>
        <end position="20"/>
    </location>
</feature>
<protein>
    <submittedName>
        <fullName evidence="3">TrkA C-terminal domain-containing protein</fullName>
    </submittedName>
</protein>
<comment type="caution">
    <text evidence="3">The sequence shown here is derived from an EMBL/GenBank/DDBJ whole genome shotgun (WGS) entry which is preliminary data.</text>
</comment>
<dbReference type="Pfam" id="PF02080">
    <property type="entry name" value="TrkA_C"/>
    <property type="match status" value="1"/>
</dbReference>
<sequence length="106" mass="11266">TIRRAPAATAPLLPLHAAPPEETGTGLAPLESEQELYRRAVPRSWAGARLSVLSLPPGVEVVGVVRGGTVRVPRPQMRLTAEDELVFLARPDAYAALEGVLRLPGV</sequence>
<keyword evidence="4" id="KW-1185">Reference proteome</keyword>
<gene>
    <name evidence="3" type="ORF">QOL99_09945</name>
</gene>
<reference evidence="3 4" key="1">
    <citation type="submission" date="2023-05" db="EMBL/GenBank/DDBJ databases">
        <authorList>
            <person name="Gao F."/>
        </authorList>
    </citation>
    <scope>NUCLEOTIDE SEQUENCE [LARGE SCALE GENOMIC DNA]</scope>
    <source>
        <strain evidence="3 4">MIMF12</strain>
    </source>
</reference>
<evidence type="ECO:0000259" key="2">
    <source>
        <dbReference type="PROSITE" id="PS51202"/>
    </source>
</evidence>
<dbReference type="EMBL" id="JASNGB010000084">
    <property type="protein sequence ID" value="MDL2344475.1"/>
    <property type="molecule type" value="Genomic_DNA"/>
</dbReference>
<proteinExistence type="predicted"/>
<dbReference type="Proteomes" id="UP001302059">
    <property type="component" value="Unassembled WGS sequence"/>
</dbReference>
<evidence type="ECO:0000313" key="3">
    <source>
        <dbReference type="EMBL" id="MDL2344475.1"/>
    </source>
</evidence>
<dbReference type="RefSeq" id="WP_285523468.1">
    <property type="nucleotide sequence ID" value="NZ_JASNGB010000084.1"/>
</dbReference>
<dbReference type="InterPro" id="IPR036721">
    <property type="entry name" value="RCK_C_sf"/>
</dbReference>
<evidence type="ECO:0000256" key="1">
    <source>
        <dbReference type="SAM" id="MobiDB-lite"/>
    </source>
</evidence>
<organism evidence="3 4">
    <name type="scientific">Deinococcus rhizophilus</name>
    <dbReference type="NCBI Taxonomy" id="3049544"/>
    <lineage>
        <taxon>Bacteria</taxon>
        <taxon>Thermotogati</taxon>
        <taxon>Deinococcota</taxon>
        <taxon>Deinococci</taxon>
        <taxon>Deinococcales</taxon>
        <taxon>Deinococcaceae</taxon>
        <taxon>Deinococcus</taxon>
    </lineage>
</organism>
<feature type="region of interest" description="Disordered" evidence="1">
    <location>
        <begin position="1"/>
        <end position="27"/>
    </location>
</feature>
<dbReference type="PROSITE" id="PS51202">
    <property type="entry name" value="RCK_C"/>
    <property type="match status" value="1"/>
</dbReference>
<feature type="domain" description="RCK C-terminal" evidence="2">
    <location>
        <begin position="22"/>
        <end position="103"/>
    </location>
</feature>